<organism evidence="5">
    <name type="scientific">marine metagenome</name>
    <dbReference type="NCBI Taxonomy" id="408172"/>
    <lineage>
        <taxon>unclassified sequences</taxon>
        <taxon>metagenomes</taxon>
        <taxon>ecological metagenomes</taxon>
    </lineage>
</organism>
<evidence type="ECO:0000313" key="5">
    <source>
        <dbReference type="EMBL" id="SVB84353.1"/>
    </source>
</evidence>
<dbReference type="InterPro" id="IPR057240">
    <property type="entry name" value="ParB_dimer_C"/>
</dbReference>
<dbReference type="GO" id="GO:0003677">
    <property type="term" value="F:DNA binding"/>
    <property type="evidence" value="ECO:0007669"/>
    <property type="project" value="UniProtKB-KW"/>
</dbReference>
<dbReference type="AlphaFoldDB" id="A0A382HC85"/>
<dbReference type="GO" id="GO:0007059">
    <property type="term" value="P:chromosome segregation"/>
    <property type="evidence" value="ECO:0007669"/>
    <property type="project" value="UniProtKB-KW"/>
</dbReference>
<keyword evidence="2" id="KW-0159">Chromosome partition</keyword>
<dbReference type="GO" id="GO:0045881">
    <property type="term" value="P:positive regulation of sporulation resulting in formation of a cellular spore"/>
    <property type="evidence" value="ECO:0007669"/>
    <property type="project" value="TreeGrafter"/>
</dbReference>
<keyword evidence="3" id="KW-0238">DNA-binding</keyword>
<sequence length="300" mass="32829">MNGSGKRVRLGKGLGALLGDYVEAPALEDNARSLEVSSIGPNPQQPRRAFSESELGQLAESIKENGLLQPLLVRPVPGRPDRYELVAGERRLRAVRKLGWAHVPAVTRDVPDETLLVLALVENLQREALSPMEEAQGYQALVVQHGLSHSEIARSVGKGRSTVANMVRLLHLPGSVRALVDSGELSAGHARALLTVDNVTHLIDLARRTVREGWSVRELETRARGASPIKKKRRMIASAKGRGPVLRALEQELRELLATKVNIKPAKNGTGVIEIPFYNDEDFERVFELIGGREPSEVVS</sequence>
<dbReference type="Pfam" id="PF02195">
    <property type="entry name" value="ParB_N"/>
    <property type="match status" value="1"/>
</dbReference>
<name>A0A382HC85_9ZZZZ</name>
<reference evidence="5" key="1">
    <citation type="submission" date="2018-05" db="EMBL/GenBank/DDBJ databases">
        <authorList>
            <person name="Lanie J.A."/>
            <person name="Ng W.-L."/>
            <person name="Kazmierczak K.M."/>
            <person name="Andrzejewski T.M."/>
            <person name="Davidsen T.M."/>
            <person name="Wayne K.J."/>
            <person name="Tettelin H."/>
            <person name="Glass J.I."/>
            <person name="Rusch D."/>
            <person name="Podicherti R."/>
            <person name="Tsui H.-C.T."/>
            <person name="Winkler M.E."/>
        </authorList>
    </citation>
    <scope>NUCLEOTIDE SEQUENCE</scope>
</reference>
<dbReference type="Gene3D" id="3.90.1530.30">
    <property type="match status" value="1"/>
</dbReference>
<dbReference type="InterPro" id="IPR003115">
    <property type="entry name" value="ParB_N"/>
</dbReference>
<dbReference type="FunFam" id="1.10.10.2830:FF:000001">
    <property type="entry name" value="Chromosome partitioning protein ParB"/>
    <property type="match status" value="1"/>
</dbReference>
<evidence type="ECO:0000256" key="2">
    <source>
        <dbReference type="ARBA" id="ARBA00022829"/>
    </source>
</evidence>
<accession>A0A382HC85</accession>
<dbReference type="InterPro" id="IPR004437">
    <property type="entry name" value="ParB/RepB/Spo0J"/>
</dbReference>
<dbReference type="Pfam" id="PF23552">
    <property type="entry name" value="ParB_C"/>
    <property type="match status" value="1"/>
</dbReference>
<evidence type="ECO:0000259" key="4">
    <source>
        <dbReference type="SMART" id="SM00470"/>
    </source>
</evidence>
<evidence type="ECO:0000256" key="1">
    <source>
        <dbReference type="ARBA" id="ARBA00006295"/>
    </source>
</evidence>
<dbReference type="Gene3D" id="1.10.10.2830">
    <property type="match status" value="1"/>
</dbReference>
<proteinExistence type="inferred from homology"/>
<gene>
    <name evidence="5" type="ORF">METZ01_LOCUS237207</name>
</gene>
<dbReference type="Pfam" id="PF17762">
    <property type="entry name" value="HTH_ParB"/>
    <property type="match status" value="1"/>
</dbReference>
<feature type="domain" description="ParB-like N-terminal" evidence="4">
    <location>
        <begin position="32"/>
        <end position="124"/>
    </location>
</feature>
<dbReference type="SMART" id="SM00470">
    <property type="entry name" value="ParB"/>
    <property type="match status" value="1"/>
</dbReference>
<dbReference type="InterPro" id="IPR036086">
    <property type="entry name" value="ParB/Sulfiredoxin_sf"/>
</dbReference>
<comment type="similarity">
    <text evidence="1">Belongs to the ParB family.</text>
</comment>
<dbReference type="GO" id="GO:0005694">
    <property type="term" value="C:chromosome"/>
    <property type="evidence" value="ECO:0007669"/>
    <property type="project" value="TreeGrafter"/>
</dbReference>
<dbReference type="FunFam" id="3.90.1530.30:FF:000001">
    <property type="entry name" value="Chromosome partitioning protein ParB"/>
    <property type="match status" value="1"/>
</dbReference>
<dbReference type="PANTHER" id="PTHR33375">
    <property type="entry name" value="CHROMOSOME-PARTITIONING PROTEIN PARB-RELATED"/>
    <property type="match status" value="1"/>
</dbReference>
<dbReference type="EMBL" id="UINC01060149">
    <property type="protein sequence ID" value="SVB84353.1"/>
    <property type="molecule type" value="Genomic_DNA"/>
</dbReference>
<protein>
    <recommendedName>
        <fullName evidence="4">ParB-like N-terminal domain-containing protein</fullName>
    </recommendedName>
</protein>
<evidence type="ECO:0000256" key="3">
    <source>
        <dbReference type="ARBA" id="ARBA00023125"/>
    </source>
</evidence>
<dbReference type="SUPFAM" id="SSF110849">
    <property type="entry name" value="ParB/Sulfiredoxin"/>
    <property type="match status" value="1"/>
</dbReference>
<dbReference type="NCBIfam" id="TIGR00180">
    <property type="entry name" value="parB_part"/>
    <property type="match status" value="1"/>
</dbReference>
<dbReference type="CDD" id="cd16393">
    <property type="entry name" value="SPO0J_N"/>
    <property type="match status" value="1"/>
</dbReference>
<dbReference type="InterPro" id="IPR041468">
    <property type="entry name" value="HTH_ParB/Spo0J"/>
</dbReference>
<dbReference type="InterPro" id="IPR050336">
    <property type="entry name" value="Chromosome_partition/occlusion"/>
</dbReference>
<dbReference type="PANTHER" id="PTHR33375:SF1">
    <property type="entry name" value="CHROMOSOME-PARTITIONING PROTEIN PARB-RELATED"/>
    <property type="match status" value="1"/>
</dbReference>